<keyword evidence="4 10" id="KW-1133">Transmembrane helix</keyword>
<feature type="domain" description="G-protein coupled receptors family 1 profile" evidence="11">
    <location>
        <begin position="24"/>
        <end position="282"/>
    </location>
</feature>
<feature type="transmembrane region" description="Helical" evidence="10">
    <location>
        <begin position="126"/>
        <end position="148"/>
    </location>
</feature>
<proteinExistence type="inferred from homology"/>
<dbReference type="RefSeq" id="XP_020892960.1">
    <property type="nucleotide sequence ID" value="XM_021037301.2"/>
</dbReference>
<dbReference type="PANTHER" id="PTHR22752">
    <property type="entry name" value="G PROTEIN-COUPLED RECEPTOR"/>
    <property type="match status" value="1"/>
</dbReference>
<dbReference type="SUPFAM" id="SSF81321">
    <property type="entry name" value="Family A G protein-coupled receptor-like"/>
    <property type="match status" value="1"/>
</dbReference>
<keyword evidence="6 10" id="KW-0472">Membrane</keyword>
<dbReference type="PRINTS" id="PR00237">
    <property type="entry name" value="GPCRRHODOPSN"/>
</dbReference>
<dbReference type="SMART" id="SM01381">
    <property type="entry name" value="7TM_GPCR_Srsx"/>
    <property type="match status" value="1"/>
</dbReference>
<feature type="transmembrane region" description="Helical" evidence="10">
    <location>
        <begin position="168"/>
        <end position="194"/>
    </location>
</feature>
<comment type="subcellular location">
    <subcellularLocation>
        <location evidence="1">Cell membrane</location>
        <topology evidence="1">Multi-pass membrane protein</topology>
    </subcellularLocation>
</comment>
<dbReference type="EnsemblMetazoa" id="XM_021037301.2">
    <property type="protein sequence ID" value="XP_020892960.1"/>
    <property type="gene ID" value="LOC110232174"/>
</dbReference>
<protein>
    <recommendedName>
        <fullName evidence="11">G-protein coupled receptors family 1 profile domain-containing protein</fullName>
    </recommendedName>
</protein>
<dbReference type="InterPro" id="IPR000276">
    <property type="entry name" value="GPCR_Rhodpsn"/>
</dbReference>
<dbReference type="PROSITE" id="PS50262">
    <property type="entry name" value="G_PROTEIN_RECEP_F1_2"/>
    <property type="match status" value="1"/>
</dbReference>
<evidence type="ECO:0000313" key="13">
    <source>
        <dbReference type="Proteomes" id="UP000887567"/>
    </source>
</evidence>
<dbReference type="CDD" id="cd00637">
    <property type="entry name" value="7tm_classA_rhodopsin-like"/>
    <property type="match status" value="1"/>
</dbReference>
<dbReference type="OrthoDB" id="10042731at2759"/>
<dbReference type="OMA" id="IWILHIN"/>
<evidence type="ECO:0000256" key="8">
    <source>
        <dbReference type="ARBA" id="ARBA00023224"/>
    </source>
</evidence>
<feature type="transmembrane region" description="Helical" evidence="10">
    <location>
        <begin position="228"/>
        <end position="249"/>
    </location>
</feature>
<dbReference type="GO" id="GO:0005886">
    <property type="term" value="C:plasma membrane"/>
    <property type="evidence" value="ECO:0007669"/>
    <property type="project" value="UniProtKB-SubCell"/>
</dbReference>
<organism evidence="12 13">
    <name type="scientific">Exaiptasia diaphana</name>
    <name type="common">Tropical sea anemone</name>
    <name type="synonym">Aiptasia pulchella</name>
    <dbReference type="NCBI Taxonomy" id="2652724"/>
    <lineage>
        <taxon>Eukaryota</taxon>
        <taxon>Metazoa</taxon>
        <taxon>Cnidaria</taxon>
        <taxon>Anthozoa</taxon>
        <taxon>Hexacorallia</taxon>
        <taxon>Actiniaria</taxon>
        <taxon>Aiptasiidae</taxon>
        <taxon>Exaiptasia</taxon>
    </lineage>
</organism>
<evidence type="ECO:0000256" key="2">
    <source>
        <dbReference type="ARBA" id="ARBA00022475"/>
    </source>
</evidence>
<dbReference type="PROSITE" id="PS00237">
    <property type="entry name" value="G_PROTEIN_RECEP_F1_1"/>
    <property type="match status" value="1"/>
</dbReference>
<dbReference type="InterPro" id="IPR017452">
    <property type="entry name" value="GPCR_Rhodpsn_7TM"/>
</dbReference>
<dbReference type="KEGG" id="epa:110232174"/>
<dbReference type="AlphaFoldDB" id="A0A913WRD2"/>
<feature type="transmembrane region" description="Helical" evidence="10">
    <location>
        <begin position="45"/>
        <end position="67"/>
    </location>
</feature>
<evidence type="ECO:0000259" key="11">
    <source>
        <dbReference type="PROSITE" id="PS50262"/>
    </source>
</evidence>
<evidence type="ECO:0000256" key="10">
    <source>
        <dbReference type="SAM" id="Phobius"/>
    </source>
</evidence>
<feature type="transmembrane region" description="Helical" evidence="10">
    <location>
        <begin position="12"/>
        <end position="33"/>
    </location>
</feature>
<keyword evidence="5 9" id="KW-0297">G-protein coupled receptor</keyword>
<name>A0A913WRD2_EXADI</name>
<evidence type="ECO:0000256" key="9">
    <source>
        <dbReference type="RuleBase" id="RU000688"/>
    </source>
</evidence>
<evidence type="ECO:0000256" key="3">
    <source>
        <dbReference type="ARBA" id="ARBA00022692"/>
    </source>
</evidence>
<keyword evidence="7 9" id="KW-0675">Receptor</keyword>
<feature type="transmembrane region" description="Helical" evidence="10">
    <location>
        <begin position="87"/>
        <end position="105"/>
    </location>
</feature>
<evidence type="ECO:0000256" key="1">
    <source>
        <dbReference type="ARBA" id="ARBA00004651"/>
    </source>
</evidence>
<evidence type="ECO:0000256" key="6">
    <source>
        <dbReference type="ARBA" id="ARBA00023136"/>
    </source>
</evidence>
<dbReference type="Proteomes" id="UP000887567">
    <property type="component" value="Unplaced"/>
</dbReference>
<evidence type="ECO:0000256" key="5">
    <source>
        <dbReference type="ARBA" id="ARBA00023040"/>
    </source>
</evidence>
<keyword evidence="3 9" id="KW-0812">Transmembrane</keyword>
<feature type="transmembrane region" description="Helical" evidence="10">
    <location>
        <begin position="261"/>
        <end position="281"/>
    </location>
</feature>
<accession>A0A913WRD2</accession>
<evidence type="ECO:0000313" key="12">
    <source>
        <dbReference type="EnsemblMetazoa" id="XP_020892960.1"/>
    </source>
</evidence>
<comment type="similarity">
    <text evidence="9">Belongs to the G-protein coupled receptor 1 family.</text>
</comment>
<evidence type="ECO:0000256" key="4">
    <source>
        <dbReference type="ARBA" id="ARBA00022989"/>
    </source>
</evidence>
<sequence>MYTLAEKIFLSIFLIVVIVFGVVGNTFVIAATVRFHRLRRNVSNYLLLNLAISDLLSSSVIMPYHLASVINLDIINDNGLLCQIGGTLSYPILLTSTLTLVMLAIDRFIAMSDPLRYRARITFKAISFMISYTWLHSTFFTIFTLLLVDMEFDEVSLDCGVAWQKSPLWFALLSMLLNIVFPFLFVALTSLRVLSIAKSHHKQIASEVQVYTGQGPPRNRTRGRESKATSVILMVILMFLITWSPYLVTRALRVFGIDLPSIVYTLSIWILHINAVGNFFIYSRRGQEYRQAFLAIIKRQSILPPGSEHSAF</sequence>
<reference evidence="12" key="1">
    <citation type="submission" date="2022-11" db="UniProtKB">
        <authorList>
            <consortium name="EnsemblMetazoa"/>
        </authorList>
    </citation>
    <scope>IDENTIFICATION</scope>
</reference>
<dbReference type="GO" id="GO:0004930">
    <property type="term" value="F:G protein-coupled receptor activity"/>
    <property type="evidence" value="ECO:0007669"/>
    <property type="project" value="UniProtKB-KW"/>
</dbReference>
<dbReference type="Gene3D" id="1.20.1070.10">
    <property type="entry name" value="Rhodopsin 7-helix transmembrane proteins"/>
    <property type="match status" value="1"/>
</dbReference>
<keyword evidence="13" id="KW-1185">Reference proteome</keyword>
<dbReference type="GeneID" id="110232174"/>
<dbReference type="Pfam" id="PF00001">
    <property type="entry name" value="7tm_1"/>
    <property type="match status" value="1"/>
</dbReference>
<keyword evidence="2" id="KW-1003">Cell membrane</keyword>
<keyword evidence="8 9" id="KW-0807">Transducer</keyword>
<evidence type="ECO:0000256" key="7">
    <source>
        <dbReference type="ARBA" id="ARBA00023170"/>
    </source>
</evidence>